<evidence type="ECO:0000256" key="7">
    <source>
        <dbReference type="SAM" id="Phobius"/>
    </source>
</evidence>
<protein>
    <submittedName>
        <fullName evidence="10">ABC transporter permease</fullName>
    </submittedName>
</protein>
<dbReference type="EMBL" id="BAAANY010000010">
    <property type="protein sequence ID" value="GAA1682755.1"/>
    <property type="molecule type" value="Genomic_DNA"/>
</dbReference>
<feature type="transmembrane region" description="Helical" evidence="7">
    <location>
        <begin position="280"/>
        <end position="304"/>
    </location>
</feature>
<comment type="caution">
    <text evidence="10">The sequence shown here is derived from an EMBL/GenBank/DDBJ whole genome shotgun (WGS) entry which is preliminary data.</text>
</comment>
<comment type="subcellular location">
    <subcellularLocation>
        <location evidence="1">Cell membrane</location>
        <topology evidence="1">Multi-pass membrane protein</topology>
    </subcellularLocation>
</comment>
<evidence type="ECO:0000256" key="6">
    <source>
        <dbReference type="ARBA" id="ARBA00038076"/>
    </source>
</evidence>
<dbReference type="PANTHER" id="PTHR30572:SF4">
    <property type="entry name" value="ABC TRANSPORTER PERMEASE YTRF"/>
    <property type="match status" value="1"/>
</dbReference>
<dbReference type="RefSeq" id="WP_344311301.1">
    <property type="nucleotide sequence ID" value="NZ_BAAANY010000010.1"/>
</dbReference>
<dbReference type="Proteomes" id="UP001500618">
    <property type="component" value="Unassembled WGS sequence"/>
</dbReference>
<evidence type="ECO:0000259" key="8">
    <source>
        <dbReference type="Pfam" id="PF02687"/>
    </source>
</evidence>
<keyword evidence="11" id="KW-1185">Reference proteome</keyword>
<dbReference type="PANTHER" id="PTHR30572">
    <property type="entry name" value="MEMBRANE COMPONENT OF TRANSPORTER-RELATED"/>
    <property type="match status" value="1"/>
</dbReference>
<evidence type="ECO:0000256" key="3">
    <source>
        <dbReference type="ARBA" id="ARBA00022692"/>
    </source>
</evidence>
<evidence type="ECO:0000313" key="11">
    <source>
        <dbReference type="Proteomes" id="UP001500618"/>
    </source>
</evidence>
<organism evidence="10 11">
    <name type="scientific">Fodinicola feengrottensis</name>
    <dbReference type="NCBI Taxonomy" id="435914"/>
    <lineage>
        <taxon>Bacteria</taxon>
        <taxon>Bacillati</taxon>
        <taxon>Actinomycetota</taxon>
        <taxon>Actinomycetes</taxon>
        <taxon>Mycobacteriales</taxon>
        <taxon>Fodinicola</taxon>
    </lineage>
</organism>
<evidence type="ECO:0000256" key="1">
    <source>
        <dbReference type="ARBA" id="ARBA00004651"/>
    </source>
</evidence>
<evidence type="ECO:0000256" key="2">
    <source>
        <dbReference type="ARBA" id="ARBA00022475"/>
    </source>
</evidence>
<keyword evidence="4 7" id="KW-1133">Transmembrane helix</keyword>
<gene>
    <name evidence="10" type="ORF">GCM10009765_34910</name>
</gene>
<proteinExistence type="inferred from homology"/>
<keyword evidence="3 7" id="KW-0812">Transmembrane</keyword>
<name>A0ABN2H6C6_9ACTN</name>
<feature type="domain" description="ABC3 transporter permease C-terminal" evidence="8">
    <location>
        <begin position="284"/>
        <end position="396"/>
    </location>
</feature>
<keyword evidence="2" id="KW-1003">Cell membrane</keyword>
<feature type="transmembrane region" description="Helical" evidence="7">
    <location>
        <begin position="324"/>
        <end position="350"/>
    </location>
</feature>
<dbReference type="Pfam" id="PF12704">
    <property type="entry name" value="MacB_PCD"/>
    <property type="match status" value="1"/>
</dbReference>
<feature type="transmembrane region" description="Helical" evidence="7">
    <location>
        <begin position="362"/>
        <end position="386"/>
    </location>
</feature>
<keyword evidence="5 7" id="KW-0472">Membrane</keyword>
<evidence type="ECO:0000256" key="5">
    <source>
        <dbReference type="ARBA" id="ARBA00023136"/>
    </source>
</evidence>
<feature type="domain" description="MacB-like periplasmic core" evidence="9">
    <location>
        <begin position="21"/>
        <end position="242"/>
    </location>
</feature>
<sequence>MSLFEALRLALRRLSVNKLRTALTALGVIIGVAAVVALLGVGDGARTQLTQGVASLGTNLVSVQAGAATTGGVRGAAGTATTLTTDDATAIGGLPGVSAFAPEVSTNALVVRGQSNTTTTVTGTTAAESQVRGYTLQVGTFMSSLEYDRKLPVAVLGPTTVTDLGLTPASAVGSSVKINGIPFTVIGVTQPKGGGGINPDDYVLVPLTTAADRLVAGGTLRSVSLSVSDPSVTTFVSAEITALLRQRHGIAGTAQDDFSIVSQDQLLAVADQQASIISNFLIGIAAIALLIGGIGIANTMLVAVRERTREIGTRKAIGARQRDLRLQFLVEAVLVTIGGAIVGAVIGAIATSLVGRAINVSAHASLTGVGIAVAAAVVVGILAGYWPARQAARLDPVEALRHE</sequence>
<reference evidence="10 11" key="1">
    <citation type="journal article" date="2019" name="Int. J. Syst. Evol. Microbiol.">
        <title>The Global Catalogue of Microorganisms (GCM) 10K type strain sequencing project: providing services to taxonomists for standard genome sequencing and annotation.</title>
        <authorList>
            <consortium name="The Broad Institute Genomics Platform"/>
            <consortium name="The Broad Institute Genome Sequencing Center for Infectious Disease"/>
            <person name="Wu L."/>
            <person name="Ma J."/>
        </authorList>
    </citation>
    <scope>NUCLEOTIDE SEQUENCE [LARGE SCALE GENOMIC DNA]</scope>
    <source>
        <strain evidence="10 11">JCM 14718</strain>
    </source>
</reference>
<comment type="similarity">
    <text evidence="6">Belongs to the ABC-4 integral membrane protein family.</text>
</comment>
<evidence type="ECO:0000259" key="9">
    <source>
        <dbReference type="Pfam" id="PF12704"/>
    </source>
</evidence>
<accession>A0ABN2H6C6</accession>
<dbReference type="Pfam" id="PF02687">
    <property type="entry name" value="FtsX"/>
    <property type="match status" value="1"/>
</dbReference>
<evidence type="ECO:0000256" key="4">
    <source>
        <dbReference type="ARBA" id="ARBA00022989"/>
    </source>
</evidence>
<feature type="transmembrane region" description="Helical" evidence="7">
    <location>
        <begin position="21"/>
        <end position="41"/>
    </location>
</feature>
<dbReference type="InterPro" id="IPR050250">
    <property type="entry name" value="Macrolide_Exporter_MacB"/>
</dbReference>
<dbReference type="InterPro" id="IPR003838">
    <property type="entry name" value="ABC3_permease_C"/>
</dbReference>
<evidence type="ECO:0000313" key="10">
    <source>
        <dbReference type="EMBL" id="GAA1682755.1"/>
    </source>
</evidence>
<dbReference type="InterPro" id="IPR025857">
    <property type="entry name" value="MacB_PCD"/>
</dbReference>